<protein>
    <submittedName>
        <fullName evidence="4">Methylitaconate delta2-delta3-isomerase</fullName>
    </submittedName>
</protein>
<gene>
    <name evidence="4" type="ORF">QBC46DRAFT_458957</name>
</gene>
<keyword evidence="2" id="KW-0413">Isomerase</keyword>
<dbReference type="GO" id="GO:0016853">
    <property type="term" value="F:isomerase activity"/>
    <property type="evidence" value="ECO:0007669"/>
    <property type="project" value="UniProtKB-KW"/>
</dbReference>
<dbReference type="Gene3D" id="3.10.310.10">
    <property type="entry name" value="Diaminopimelate Epimerase, Chain A, domain 1"/>
    <property type="match status" value="2"/>
</dbReference>
<dbReference type="InterPro" id="IPR007400">
    <property type="entry name" value="PrpF-like"/>
</dbReference>
<evidence type="ECO:0000256" key="2">
    <source>
        <dbReference type="ARBA" id="ARBA00023235"/>
    </source>
</evidence>
<keyword evidence="5" id="KW-1185">Reference proteome</keyword>
<reference evidence="5" key="1">
    <citation type="journal article" date="2023" name="Mol. Phylogenet. Evol.">
        <title>Genome-scale phylogeny and comparative genomics of the fungal order Sordariales.</title>
        <authorList>
            <person name="Hensen N."/>
            <person name="Bonometti L."/>
            <person name="Westerberg I."/>
            <person name="Brannstrom I.O."/>
            <person name="Guillou S."/>
            <person name="Cros-Aarteil S."/>
            <person name="Calhoun S."/>
            <person name="Haridas S."/>
            <person name="Kuo A."/>
            <person name="Mondo S."/>
            <person name="Pangilinan J."/>
            <person name="Riley R."/>
            <person name="LaButti K."/>
            <person name="Andreopoulos B."/>
            <person name="Lipzen A."/>
            <person name="Chen C."/>
            <person name="Yan M."/>
            <person name="Daum C."/>
            <person name="Ng V."/>
            <person name="Clum A."/>
            <person name="Steindorff A."/>
            <person name="Ohm R.A."/>
            <person name="Martin F."/>
            <person name="Silar P."/>
            <person name="Natvig D.O."/>
            <person name="Lalanne C."/>
            <person name="Gautier V."/>
            <person name="Ament-Velasquez S.L."/>
            <person name="Kruys A."/>
            <person name="Hutchinson M.I."/>
            <person name="Powell A.J."/>
            <person name="Barry K."/>
            <person name="Miller A.N."/>
            <person name="Grigoriev I.V."/>
            <person name="Debuchy R."/>
            <person name="Gladieux P."/>
            <person name="Hiltunen Thoren M."/>
            <person name="Johannesson H."/>
        </authorList>
    </citation>
    <scope>NUCLEOTIDE SEQUENCE [LARGE SCALE GENOMIC DNA]</scope>
    <source>
        <strain evidence="5">CBS 340.73</strain>
    </source>
</reference>
<name>A0AAN6N7D0_9PEZI</name>
<comment type="caution">
    <text evidence="4">The sequence shown here is derived from an EMBL/GenBank/DDBJ whole genome shotgun (WGS) entry which is preliminary data.</text>
</comment>
<accession>A0AAN6N7D0</accession>
<organism evidence="4 5">
    <name type="scientific">Diplogelasinospora grovesii</name>
    <dbReference type="NCBI Taxonomy" id="303347"/>
    <lineage>
        <taxon>Eukaryota</taxon>
        <taxon>Fungi</taxon>
        <taxon>Dikarya</taxon>
        <taxon>Ascomycota</taxon>
        <taxon>Pezizomycotina</taxon>
        <taxon>Sordariomycetes</taxon>
        <taxon>Sordariomycetidae</taxon>
        <taxon>Sordariales</taxon>
        <taxon>Diplogelasinosporaceae</taxon>
        <taxon>Diplogelasinospora</taxon>
    </lineage>
</organism>
<evidence type="ECO:0000313" key="5">
    <source>
        <dbReference type="Proteomes" id="UP001303473"/>
    </source>
</evidence>
<dbReference type="PANTHER" id="PTHR43709">
    <property type="entry name" value="ACONITATE ISOMERASE-RELATED"/>
    <property type="match status" value="1"/>
</dbReference>
<evidence type="ECO:0000256" key="1">
    <source>
        <dbReference type="ARBA" id="ARBA00007673"/>
    </source>
</evidence>
<feature type="region of interest" description="Disordered" evidence="3">
    <location>
        <begin position="1"/>
        <end position="30"/>
    </location>
</feature>
<dbReference type="PANTHER" id="PTHR43709:SF2">
    <property type="entry name" value="DUF453 DOMAIN PROTEIN (AFU_ORTHOLOGUE AFUA_6G00360)"/>
    <property type="match status" value="1"/>
</dbReference>
<feature type="compositionally biased region" description="Basic and acidic residues" evidence="3">
    <location>
        <begin position="7"/>
        <end position="19"/>
    </location>
</feature>
<proteinExistence type="inferred from homology"/>
<dbReference type="Pfam" id="PF04303">
    <property type="entry name" value="PrpF"/>
    <property type="match status" value="1"/>
</dbReference>
<comment type="similarity">
    <text evidence="1">Belongs to the PrpF family.</text>
</comment>
<dbReference type="SUPFAM" id="SSF54506">
    <property type="entry name" value="Diaminopimelate epimerase-like"/>
    <property type="match status" value="2"/>
</dbReference>
<dbReference type="EMBL" id="MU853795">
    <property type="protein sequence ID" value="KAK3940531.1"/>
    <property type="molecule type" value="Genomic_DNA"/>
</dbReference>
<sequence length="351" mass="37330">MRQGGGKRPETQWEKREVIPSDIRPPARGGGCQTAWSFLRSDLPSSPDPSSSWPSFLPAVMGSPDPYGRQLLNGFWGGGGGMAGNCGNICCPSLGPAALDQNLLILPRVPEVNEEDGTVTVRIQQQLRADLTRGDYKIDGGAKTGKARHFPTGNATDTLILSDGTEIQASLVDVSNPGVFIRASDLGNITGVIVGWEGLNPERVEGNVKLKEILEEIRKRGAEMMGLGGMVESVPKIVLIFPQTEKGEQKGGEEEVVVDIKCLALSMGQAHKAVPLTLALCLGAASSMPGTIPHQLRRQVSEGGKGETGETGEDIPSGRVEVGTVISEDGEILSAELHRTARVLMKGEVFY</sequence>
<feature type="region of interest" description="Disordered" evidence="3">
    <location>
        <begin position="295"/>
        <end position="318"/>
    </location>
</feature>
<dbReference type="Proteomes" id="UP001303473">
    <property type="component" value="Unassembled WGS sequence"/>
</dbReference>
<evidence type="ECO:0000313" key="4">
    <source>
        <dbReference type="EMBL" id="KAK3940531.1"/>
    </source>
</evidence>
<evidence type="ECO:0000256" key="3">
    <source>
        <dbReference type="SAM" id="MobiDB-lite"/>
    </source>
</evidence>
<dbReference type="AlphaFoldDB" id="A0AAN6N7D0"/>